<proteinExistence type="predicted"/>
<sequence length="314" mass="34676">MEVSVYYCSDYSIHAHIVASSIAPFVNNVDSPHKTYYSFDNLVTAVVFLLANGNKNLEAWNLSRYKGVSRAMRANQAKCEPLPPITPVRPPLLASTSARQPPPVSTSSKPLNAEQAFKKMGSASKRRSPSPNPMLFPDHTMFSSLSISPKASPQMSSVPSSSAPVHVQPVKTKIPVALPQASSSKKPKKHQQPHSLVPAQSLAKTKANSNPFVYGVQRTVSRNVALMTCDYIMTTDQKGILDFEAPYEPLHGPPLPPLVSHYLLSHGYRCIIPFLQTFLELPEEDITKSEFVYVMGYHGMPLAEAAFLWMLWRA</sequence>
<organism evidence="2 3">
    <name type="scientific">Panaeolus cyanescens</name>
    <dbReference type="NCBI Taxonomy" id="181874"/>
    <lineage>
        <taxon>Eukaryota</taxon>
        <taxon>Fungi</taxon>
        <taxon>Dikarya</taxon>
        <taxon>Basidiomycota</taxon>
        <taxon>Agaricomycotina</taxon>
        <taxon>Agaricomycetes</taxon>
        <taxon>Agaricomycetidae</taxon>
        <taxon>Agaricales</taxon>
        <taxon>Agaricineae</taxon>
        <taxon>Galeropsidaceae</taxon>
        <taxon>Panaeolus</taxon>
    </lineage>
</organism>
<dbReference type="InParanoid" id="A0A409WY53"/>
<feature type="compositionally biased region" description="Polar residues" evidence="1">
    <location>
        <begin position="94"/>
        <end position="110"/>
    </location>
</feature>
<reference evidence="2 3" key="1">
    <citation type="journal article" date="2018" name="Evol. Lett.">
        <title>Horizontal gene cluster transfer increased hallucinogenic mushroom diversity.</title>
        <authorList>
            <person name="Reynolds H.T."/>
            <person name="Vijayakumar V."/>
            <person name="Gluck-Thaler E."/>
            <person name="Korotkin H.B."/>
            <person name="Matheny P.B."/>
            <person name="Slot J.C."/>
        </authorList>
    </citation>
    <scope>NUCLEOTIDE SEQUENCE [LARGE SCALE GENOMIC DNA]</scope>
    <source>
        <strain evidence="2 3">2629</strain>
    </source>
</reference>
<dbReference type="EMBL" id="NHTK01005031">
    <property type="protein sequence ID" value="PPQ83412.1"/>
    <property type="molecule type" value="Genomic_DNA"/>
</dbReference>
<feature type="compositionally biased region" description="Low complexity" evidence="1">
    <location>
        <begin position="151"/>
        <end position="166"/>
    </location>
</feature>
<evidence type="ECO:0000313" key="3">
    <source>
        <dbReference type="Proteomes" id="UP000284842"/>
    </source>
</evidence>
<evidence type="ECO:0000256" key="1">
    <source>
        <dbReference type="SAM" id="MobiDB-lite"/>
    </source>
</evidence>
<feature type="region of interest" description="Disordered" evidence="1">
    <location>
        <begin position="80"/>
        <end position="166"/>
    </location>
</feature>
<name>A0A409WY53_9AGAR</name>
<feature type="compositionally biased region" description="Pro residues" evidence="1">
    <location>
        <begin position="81"/>
        <end position="90"/>
    </location>
</feature>
<keyword evidence="3" id="KW-1185">Reference proteome</keyword>
<comment type="caution">
    <text evidence="2">The sequence shown here is derived from an EMBL/GenBank/DDBJ whole genome shotgun (WGS) entry which is preliminary data.</text>
</comment>
<dbReference type="OrthoDB" id="10567339at2759"/>
<protein>
    <submittedName>
        <fullName evidence="2">Uncharacterized protein</fullName>
    </submittedName>
</protein>
<evidence type="ECO:0000313" key="2">
    <source>
        <dbReference type="EMBL" id="PPQ83412.1"/>
    </source>
</evidence>
<dbReference type="Proteomes" id="UP000284842">
    <property type="component" value="Unassembled WGS sequence"/>
</dbReference>
<accession>A0A409WY53</accession>
<dbReference type="AlphaFoldDB" id="A0A409WY53"/>
<gene>
    <name evidence="2" type="ORF">CVT24_005463</name>
</gene>